<proteinExistence type="predicted"/>
<dbReference type="Proteomes" id="UP000053352">
    <property type="component" value="Unassembled WGS sequence"/>
</dbReference>
<dbReference type="InterPro" id="IPR023401">
    <property type="entry name" value="ODC_N"/>
</dbReference>
<organism evidence="1 2">
    <name type="scientific">Pyrodictium occultum</name>
    <dbReference type="NCBI Taxonomy" id="2309"/>
    <lineage>
        <taxon>Archaea</taxon>
        <taxon>Thermoproteota</taxon>
        <taxon>Thermoprotei</taxon>
        <taxon>Desulfurococcales</taxon>
        <taxon>Pyrodictiaceae</taxon>
        <taxon>Pyrodictium</taxon>
    </lineage>
</organism>
<dbReference type="PIRSF" id="PIRSF001439">
    <property type="entry name" value="CryM"/>
    <property type="match status" value="1"/>
</dbReference>
<sequence>MDAGDVDRLVDPEGLVEDVERLLASGASAPPRLSLEHRGSWLGVMPAAGQGFYAVKIVGVYPGNPGRGLPLVRGRLLLLDAETGEALLEADAAPATGWRTAAATAAALRLLGGTSGVLGVVGAGVQARYHLRLLTRLYSYSTVLVASRNKARAWELAKSYGGEAVSLEKLLRRSDVVVAATTSPSPVVLGGLLRSGAVVASVGAPRPVRELDREVLLRARCALVDTREGVLRESGDLDEEAVGETGVELVELGEALRGRKCGWGDIGLYKSVGTALLDLAAALHLYRRLRSAGS</sequence>
<name>A0A0V8RXH2_PYROC</name>
<dbReference type="Gene3D" id="3.40.50.720">
    <property type="entry name" value="NAD(P)-binding Rossmann-like Domain"/>
    <property type="match status" value="1"/>
</dbReference>
<dbReference type="GO" id="GO:0005737">
    <property type="term" value="C:cytoplasm"/>
    <property type="evidence" value="ECO:0007669"/>
    <property type="project" value="TreeGrafter"/>
</dbReference>
<evidence type="ECO:0000313" key="1">
    <source>
        <dbReference type="EMBL" id="KSW12777.1"/>
    </source>
</evidence>
<dbReference type="Gene3D" id="3.30.1780.10">
    <property type="entry name" value="ornithine cyclodeaminase, domain 1"/>
    <property type="match status" value="1"/>
</dbReference>
<dbReference type="EMBL" id="LNTB01000001">
    <property type="protein sequence ID" value="KSW12777.1"/>
    <property type="molecule type" value="Genomic_DNA"/>
</dbReference>
<reference evidence="1 2" key="1">
    <citation type="submission" date="2015-11" db="EMBL/GenBank/DDBJ databases">
        <title>Genome sequence of Pyrodictium occultum PL-19, a marine hyperthermophilic archaeon isolated from Volcano, Italy.</title>
        <authorList>
            <person name="Utturkar S."/>
            <person name="Huber H."/>
            <person name="Leptihn S."/>
            <person name="Brown S."/>
            <person name="Stetter K.O."/>
            <person name="Podar M."/>
        </authorList>
    </citation>
    <scope>NUCLEOTIDE SEQUENCE [LARGE SCALE GENOMIC DNA]</scope>
    <source>
        <strain evidence="1 2">PL-19</strain>
    </source>
</reference>
<dbReference type="SUPFAM" id="SSF51735">
    <property type="entry name" value="NAD(P)-binding Rossmann-fold domains"/>
    <property type="match status" value="1"/>
</dbReference>
<dbReference type="InterPro" id="IPR036291">
    <property type="entry name" value="NAD(P)-bd_dom_sf"/>
</dbReference>
<keyword evidence="2" id="KW-1185">Reference proteome</keyword>
<dbReference type="PANTHER" id="PTHR13812:SF19">
    <property type="entry name" value="KETIMINE REDUCTASE MU-CRYSTALLIN"/>
    <property type="match status" value="1"/>
</dbReference>
<accession>A0A0V8RXH2</accession>
<gene>
    <name evidence="1" type="ORF">CF15_07230</name>
</gene>
<dbReference type="AlphaFoldDB" id="A0A0V8RXH2"/>
<dbReference type="STRING" id="2309.CF15_07230"/>
<evidence type="ECO:0008006" key="3">
    <source>
        <dbReference type="Google" id="ProtNLM"/>
    </source>
</evidence>
<comment type="caution">
    <text evidence="1">The sequence shown here is derived from an EMBL/GenBank/DDBJ whole genome shotgun (WGS) entry which is preliminary data.</text>
</comment>
<dbReference type="PANTHER" id="PTHR13812">
    <property type="entry name" value="KETIMINE REDUCTASE MU-CRYSTALLIN"/>
    <property type="match status" value="1"/>
</dbReference>
<evidence type="ECO:0000313" key="2">
    <source>
        <dbReference type="Proteomes" id="UP000053352"/>
    </source>
</evidence>
<dbReference type="Pfam" id="PF02423">
    <property type="entry name" value="OCD_Mu_crystall"/>
    <property type="match status" value="1"/>
</dbReference>
<dbReference type="InterPro" id="IPR003462">
    <property type="entry name" value="ODC_Mu_crystall"/>
</dbReference>
<protein>
    <recommendedName>
        <fullName evidence="3">Ornithine cyclodeaminase</fullName>
    </recommendedName>
</protein>